<comment type="pathway">
    <text evidence="5 17">Amino-acid biosynthesis; L-leucine biosynthesis; L-leucine from 3-methyl-2-oxobutanoate: step 4/4.</text>
</comment>
<keyword evidence="7 17" id="KW-0032">Aminotransferase</keyword>
<keyword evidence="9 17" id="KW-0808">Transferase</keyword>
<dbReference type="InterPro" id="IPR001544">
    <property type="entry name" value="Aminotrans_IV"/>
</dbReference>
<protein>
    <recommendedName>
        <fullName evidence="17">Branched-chain-amino-acid aminotransferase</fullName>
        <shortName evidence="17">BCAT</shortName>
        <ecNumber evidence="17">2.6.1.42</ecNumber>
    </recommendedName>
</protein>
<dbReference type="UniPathway" id="UPA00048">
    <property type="reaction ID" value="UER00073"/>
</dbReference>
<evidence type="ECO:0000256" key="14">
    <source>
        <dbReference type="ARBA" id="ARBA00049229"/>
    </source>
</evidence>
<dbReference type="GO" id="GO:0009097">
    <property type="term" value="P:isoleucine biosynthetic process"/>
    <property type="evidence" value="ECO:0007669"/>
    <property type="project" value="UniProtKB-UniPathway"/>
</dbReference>
<dbReference type="InterPro" id="IPR050571">
    <property type="entry name" value="Class-IV_PLP-Dep_Aminotrnsfr"/>
</dbReference>
<gene>
    <name evidence="17" type="primary">ilvE</name>
    <name evidence="18" type="ORF">AC812_05305</name>
</gene>
<keyword evidence="11 17" id="KW-0100">Branched-chain amino acid biosynthesis</keyword>
<dbReference type="PROSITE" id="PS00770">
    <property type="entry name" value="AA_TRANSFER_CLASS_4"/>
    <property type="match status" value="1"/>
</dbReference>
<dbReference type="OrthoDB" id="9805628at2"/>
<dbReference type="GO" id="GO:0009099">
    <property type="term" value="P:L-valine biosynthetic process"/>
    <property type="evidence" value="ECO:0007669"/>
    <property type="project" value="UniProtKB-UniPathway"/>
</dbReference>
<dbReference type="Gene3D" id="3.30.470.10">
    <property type="match status" value="1"/>
</dbReference>
<dbReference type="RefSeq" id="WP_061912795.1">
    <property type="nucleotide sequence ID" value="NZ_DF967971.1"/>
</dbReference>
<evidence type="ECO:0000256" key="5">
    <source>
        <dbReference type="ARBA" id="ARBA00005072"/>
    </source>
</evidence>
<keyword evidence="10 16" id="KW-0663">Pyridoxal phosphate</keyword>
<dbReference type="NCBIfam" id="TIGR01122">
    <property type="entry name" value="ilvE_I"/>
    <property type="match status" value="1"/>
</dbReference>
<dbReference type="InterPro" id="IPR043132">
    <property type="entry name" value="BCAT-like_C"/>
</dbReference>
<proteinExistence type="inferred from homology"/>
<dbReference type="GO" id="GO:0052654">
    <property type="term" value="F:L-leucine-2-oxoglutarate transaminase activity"/>
    <property type="evidence" value="ECO:0007669"/>
    <property type="project" value="RHEA"/>
</dbReference>
<accession>A0A0P6X4Q8</accession>
<comment type="catalytic activity">
    <reaction evidence="14 17">
        <text>L-leucine + 2-oxoglutarate = 4-methyl-2-oxopentanoate + L-glutamate</text>
        <dbReference type="Rhea" id="RHEA:18321"/>
        <dbReference type="ChEBI" id="CHEBI:16810"/>
        <dbReference type="ChEBI" id="CHEBI:17865"/>
        <dbReference type="ChEBI" id="CHEBI:29985"/>
        <dbReference type="ChEBI" id="CHEBI:57427"/>
        <dbReference type="EC" id="2.6.1.42"/>
    </reaction>
</comment>
<dbReference type="FunFam" id="3.20.10.10:FF:000002">
    <property type="entry name" value="D-alanine aminotransferase"/>
    <property type="match status" value="1"/>
</dbReference>
<dbReference type="UniPathway" id="UPA00049">
    <property type="reaction ID" value="UER00062"/>
</dbReference>
<dbReference type="PANTHER" id="PTHR42743:SF11">
    <property type="entry name" value="AMINODEOXYCHORISMATE LYASE"/>
    <property type="match status" value="1"/>
</dbReference>
<dbReference type="PATRIC" id="fig|360411.5.peg.162"/>
<dbReference type="SUPFAM" id="SSF56752">
    <property type="entry name" value="D-aminoacid aminotransferase-like PLP-dependent enzymes"/>
    <property type="match status" value="1"/>
</dbReference>
<evidence type="ECO:0000256" key="16">
    <source>
        <dbReference type="RuleBase" id="RU004516"/>
    </source>
</evidence>
<reference evidence="18 19" key="1">
    <citation type="submission" date="2015-07" db="EMBL/GenBank/DDBJ databases">
        <title>Draft genome of Bellilinea caldifistulae DSM 17877.</title>
        <authorList>
            <person name="Hemp J."/>
            <person name="Ward L.M."/>
            <person name="Pace L.A."/>
            <person name="Fischer W.W."/>
        </authorList>
    </citation>
    <scope>NUCLEOTIDE SEQUENCE [LARGE SCALE GENOMIC DNA]</scope>
    <source>
        <strain evidence="18 19">GOMI-1</strain>
    </source>
</reference>
<dbReference type="InterPro" id="IPR033939">
    <property type="entry name" value="BCAT_family"/>
</dbReference>
<evidence type="ECO:0000313" key="18">
    <source>
        <dbReference type="EMBL" id="KPL76723.1"/>
    </source>
</evidence>
<dbReference type="GO" id="GO:0052656">
    <property type="term" value="F:L-isoleucine-2-oxoglutarate transaminase activity"/>
    <property type="evidence" value="ECO:0007669"/>
    <property type="project" value="RHEA"/>
</dbReference>
<dbReference type="Proteomes" id="UP000050514">
    <property type="component" value="Unassembled WGS sequence"/>
</dbReference>
<comment type="catalytic activity">
    <reaction evidence="13 17">
        <text>L-isoleucine + 2-oxoglutarate = (S)-3-methyl-2-oxopentanoate + L-glutamate</text>
        <dbReference type="Rhea" id="RHEA:24801"/>
        <dbReference type="ChEBI" id="CHEBI:16810"/>
        <dbReference type="ChEBI" id="CHEBI:29985"/>
        <dbReference type="ChEBI" id="CHEBI:35146"/>
        <dbReference type="ChEBI" id="CHEBI:58045"/>
        <dbReference type="EC" id="2.6.1.42"/>
    </reaction>
</comment>
<comment type="caution">
    <text evidence="18">The sequence shown here is derived from an EMBL/GenBank/DDBJ whole genome shotgun (WGS) entry which is preliminary data.</text>
</comment>
<evidence type="ECO:0000256" key="12">
    <source>
        <dbReference type="ARBA" id="ARBA00048212"/>
    </source>
</evidence>
<evidence type="ECO:0000256" key="1">
    <source>
        <dbReference type="ARBA" id="ARBA00001933"/>
    </source>
</evidence>
<dbReference type="EC" id="2.6.1.42" evidence="17"/>
<evidence type="ECO:0000256" key="2">
    <source>
        <dbReference type="ARBA" id="ARBA00003109"/>
    </source>
</evidence>
<dbReference type="InterPro" id="IPR005785">
    <property type="entry name" value="B_amino_transI"/>
</dbReference>
<dbReference type="InterPro" id="IPR043131">
    <property type="entry name" value="BCAT-like_N"/>
</dbReference>
<evidence type="ECO:0000256" key="7">
    <source>
        <dbReference type="ARBA" id="ARBA00022576"/>
    </source>
</evidence>
<dbReference type="UniPathway" id="UPA00047">
    <property type="reaction ID" value="UER00058"/>
</dbReference>
<evidence type="ECO:0000256" key="15">
    <source>
        <dbReference type="RuleBase" id="RU004106"/>
    </source>
</evidence>
<sequence>MTENEGYTWLDGQLVKNEQAMVPFMTSALHYGLGVFEGIRCYATPRGPAIFRLKDHIQRLLESAKILGFRSLPFTQEQLEEACREVVRANGFESCYIRPLIFFDSQVKNLNLDVGWARVGISAWYWGAYLGDEALEKGARMNISSFTRLHPNIMMTKAKITGNYANSVLAKTESARLGFDEAIMLDPQGYVAECTGENLFIVRRGVIYTPGTWAVLEGITRDAIITLARDLGYEVQEAQISRDHLYVAEECFVSGTAAEIVPVTEIDHRVIGSGRRGPVTYRLMQAFHAVVRGEDERYQHWLDLVNP</sequence>
<keyword evidence="8 17" id="KW-0028">Amino-acid biosynthesis</keyword>
<dbReference type="InterPro" id="IPR018300">
    <property type="entry name" value="Aminotrans_IV_CS"/>
</dbReference>
<dbReference type="CDD" id="cd01557">
    <property type="entry name" value="BCAT_beta_family"/>
    <property type="match status" value="1"/>
</dbReference>
<dbReference type="GO" id="GO:0052655">
    <property type="term" value="F:L-valine-2-oxoglutarate transaminase activity"/>
    <property type="evidence" value="ECO:0007669"/>
    <property type="project" value="RHEA"/>
</dbReference>
<dbReference type="EMBL" id="LGHJ01000011">
    <property type="protein sequence ID" value="KPL76723.1"/>
    <property type="molecule type" value="Genomic_DNA"/>
</dbReference>
<organism evidence="18 19">
    <name type="scientific">Bellilinea caldifistulae</name>
    <dbReference type="NCBI Taxonomy" id="360411"/>
    <lineage>
        <taxon>Bacteria</taxon>
        <taxon>Bacillati</taxon>
        <taxon>Chloroflexota</taxon>
        <taxon>Anaerolineae</taxon>
        <taxon>Anaerolineales</taxon>
        <taxon>Anaerolineaceae</taxon>
        <taxon>Bellilinea</taxon>
    </lineage>
</organism>
<comment type="function">
    <text evidence="2 17">Acts on leucine, isoleucine and valine.</text>
</comment>
<keyword evidence="19" id="KW-1185">Reference proteome</keyword>
<dbReference type="InterPro" id="IPR036038">
    <property type="entry name" value="Aminotransferase-like"/>
</dbReference>
<dbReference type="AlphaFoldDB" id="A0A0P6X4Q8"/>
<dbReference type="STRING" id="360411.AC812_05305"/>
<dbReference type="NCBIfam" id="NF005146">
    <property type="entry name" value="PRK06606.1"/>
    <property type="match status" value="1"/>
</dbReference>
<dbReference type="Pfam" id="PF01063">
    <property type="entry name" value="Aminotran_4"/>
    <property type="match status" value="1"/>
</dbReference>
<evidence type="ECO:0000256" key="8">
    <source>
        <dbReference type="ARBA" id="ARBA00022605"/>
    </source>
</evidence>
<evidence type="ECO:0000256" key="17">
    <source>
        <dbReference type="RuleBase" id="RU364094"/>
    </source>
</evidence>
<comment type="pathway">
    <text evidence="4 17">Amino-acid biosynthesis; L-valine biosynthesis; L-valine from pyruvate: step 4/4.</text>
</comment>
<evidence type="ECO:0000256" key="11">
    <source>
        <dbReference type="ARBA" id="ARBA00023304"/>
    </source>
</evidence>
<comment type="catalytic activity">
    <reaction evidence="12 17">
        <text>L-valine + 2-oxoglutarate = 3-methyl-2-oxobutanoate + L-glutamate</text>
        <dbReference type="Rhea" id="RHEA:24813"/>
        <dbReference type="ChEBI" id="CHEBI:11851"/>
        <dbReference type="ChEBI" id="CHEBI:16810"/>
        <dbReference type="ChEBI" id="CHEBI:29985"/>
        <dbReference type="ChEBI" id="CHEBI:57762"/>
        <dbReference type="EC" id="2.6.1.42"/>
    </reaction>
</comment>
<evidence type="ECO:0000256" key="10">
    <source>
        <dbReference type="ARBA" id="ARBA00022898"/>
    </source>
</evidence>
<dbReference type="PANTHER" id="PTHR42743">
    <property type="entry name" value="AMINO-ACID AMINOTRANSFERASE"/>
    <property type="match status" value="1"/>
</dbReference>
<evidence type="ECO:0000256" key="9">
    <source>
        <dbReference type="ARBA" id="ARBA00022679"/>
    </source>
</evidence>
<name>A0A0P6X4Q8_9CHLR</name>
<dbReference type="Gene3D" id="3.20.10.10">
    <property type="entry name" value="D-amino Acid Aminotransferase, subunit A, domain 2"/>
    <property type="match status" value="1"/>
</dbReference>
<comment type="pathway">
    <text evidence="3 17">Amino-acid biosynthesis; L-isoleucine biosynthesis; L-isoleucine from 2-oxobutanoate: step 4/4.</text>
</comment>
<evidence type="ECO:0000256" key="4">
    <source>
        <dbReference type="ARBA" id="ARBA00004931"/>
    </source>
</evidence>
<dbReference type="GO" id="GO:0009098">
    <property type="term" value="P:L-leucine biosynthetic process"/>
    <property type="evidence" value="ECO:0007669"/>
    <property type="project" value="UniProtKB-UniPathway"/>
</dbReference>
<comment type="cofactor">
    <cofactor evidence="1 16">
        <name>pyridoxal 5'-phosphate</name>
        <dbReference type="ChEBI" id="CHEBI:597326"/>
    </cofactor>
</comment>
<evidence type="ECO:0000256" key="6">
    <source>
        <dbReference type="ARBA" id="ARBA00009320"/>
    </source>
</evidence>
<dbReference type="GO" id="GO:0005829">
    <property type="term" value="C:cytosol"/>
    <property type="evidence" value="ECO:0007669"/>
    <property type="project" value="TreeGrafter"/>
</dbReference>
<evidence type="ECO:0000313" key="19">
    <source>
        <dbReference type="Proteomes" id="UP000050514"/>
    </source>
</evidence>
<comment type="similarity">
    <text evidence="6 15">Belongs to the class-IV pyridoxal-phosphate-dependent aminotransferase family.</text>
</comment>
<evidence type="ECO:0000256" key="13">
    <source>
        <dbReference type="ARBA" id="ARBA00048798"/>
    </source>
</evidence>
<evidence type="ECO:0000256" key="3">
    <source>
        <dbReference type="ARBA" id="ARBA00004824"/>
    </source>
</evidence>